<evidence type="ECO:0000313" key="4">
    <source>
        <dbReference type="RefSeq" id="XP_011011850.1"/>
    </source>
</evidence>
<organism evidence="3 4">
    <name type="scientific">Populus euphratica</name>
    <name type="common">Euphrates poplar</name>
    <dbReference type="NCBI Taxonomy" id="75702"/>
    <lineage>
        <taxon>Eukaryota</taxon>
        <taxon>Viridiplantae</taxon>
        <taxon>Streptophyta</taxon>
        <taxon>Embryophyta</taxon>
        <taxon>Tracheophyta</taxon>
        <taxon>Spermatophyta</taxon>
        <taxon>Magnoliopsida</taxon>
        <taxon>eudicotyledons</taxon>
        <taxon>Gunneridae</taxon>
        <taxon>Pentapetalae</taxon>
        <taxon>rosids</taxon>
        <taxon>fabids</taxon>
        <taxon>Malpighiales</taxon>
        <taxon>Salicaceae</taxon>
        <taxon>Saliceae</taxon>
        <taxon>Populus</taxon>
    </lineage>
</organism>
<sequence length="171" mass="19470">MVLVRLKLKRFPSESFSKLHASRASPFHITKKLGSNAYAIDLPFEFDISPVFNIEDITAFKSDEDVSSHTSRTEEMPAGFPEVPTTTTPQEDIVSIMDHQFVSMRRKGYYKFLVHWRHGPLSDSAWVKGIELQRLHPDLVTAYVHHNLPESSSLEELAIDANQEETEEGTL</sequence>
<dbReference type="GeneID" id="105116271"/>
<dbReference type="RefSeq" id="XP_011011850.1">
    <property type="nucleotide sequence ID" value="XM_011013548.1"/>
</dbReference>
<dbReference type="InterPro" id="IPR016197">
    <property type="entry name" value="Chromo-like_dom_sf"/>
</dbReference>
<keyword evidence="3" id="KW-1185">Reference proteome</keyword>
<dbReference type="AlphaFoldDB" id="A0AAJ6TJ32"/>
<dbReference type="InterPro" id="IPR056924">
    <property type="entry name" value="SH3_Tf2-1"/>
</dbReference>
<name>A0AAJ6TJ32_POPEU</name>
<feature type="compositionally biased region" description="Basic and acidic residues" evidence="1">
    <location>
        <begin position="65"/>
        <end position="75"/>
    </location>
</feature>
<protein>
    <submittedName>
        <fullName evidence="4">Uncharacterized protein LOC105116271</fullName>
    </submittedName>
</protein>
<gene>
    <name evidence="4" type="primary">LOC105116271</name>
</gene>
<proteinExistence type="predicted"/>
<dbReference type="KEGG" id="peu:105116271"/>
<evidence type="ECO:0000313" key="3">
    <source>
        <dbReference type="Proteomes" id="UP000694918"/>
    </source>
</evidence>
<feature type="region of interest" description="Disordered" evidence="1">
    <location>
        <begin position="65"/>
        <end position="87"/>
    </location>
</feature>
<dbReference type="SUPFAM" id="SSF54160">
    <property type="entry name" value="Chromo domain-like"/>
    <property type="match status" value="1"/>
</dbReference>
<accession>A0AAJ6TJ32</accession>
<feature type="domain" description="Tf2-1-like SH3-like" evidence="2">
    <location>
        <begin position="1"/>
        <end position="59"/>
    </location>
</feature>
<evidence type="ECO:0000259" key="2">
    <source>
        <dbReference type="Pfam" id="PF24626"/>
    </source>
</evidence>
<dbReference type="Proteomes" id="UP000694918">
    <property type="component" value="Unplaced"/>
</dbReference>
<evidence type="ECO:0000256" key="1">
    <source>
        <dbReference type="SAM" id="MobiDB-lite"/>
    </source>
</evidence>
<reference evidence="4" key="1">
    <citation type="submission" date="2025-08" db="UniProtKB">
        <authorList>
            <consortium name="RefSeq"/>
        </authorList>
    </citation>
    <scope>IDENTIFICATION</scope>
</reference>
<dbReference type="Pfam" id="PF24626">
    <property type="entry name" value="SH3_Tf2-1"/>
    <property type="match status" value="1"/>
</dbReference>